<evidence type="ECO:0000256" key="3">
    <source>
        <dbReference type="ARBA" id="ARBA00022525"/>
    </source>
</evidence>
<evidence type="ECO:0000256" key="7">
    <source>
        <dbReference type="ARBA" id="ARBA00022825"/>
    </source>
</evidence>
<keyword evidence="3" id="KW-0964">Secreted</keyword>
<dbReference type="GO" id="GO:0005576">
    <property type="term" value="C:extracellular region"/>
    <property type="evidence" value="ECO:0007669"/>
    <property type="project" value="UniProtKB-SubCell"/>
</dbReference>
<keyword evidence="7" id="KW-0720">Serine protease</keyword>
<name>A0A0M4ED15_DROBS</name>
<dbReference type="InterPro" id="IPR043504">
    <property type="entry name" value="Peptidase_S1_PA_chymotrypsin"/>
</dbReference>
<proteinExistence type="inferred from homology"/>
<dbReference type="EMBL" id="CP012524">
    <property type="protein sequence ID" value="ALC40776.1"/>
    <property type="molecule type" value="Genomic_DNA"/>
</dbReference>
<keyword evidence="15" id="KW-1185">Reference proteome</keyword>
<dbReference type="OMA" id="GYGWDFV"/>
<dbReference type="PROSITE" id="PS50240">
    <property type="entry name" value="TRYPSIN_DOM"/>
    <property type="match status" value="1"/>
</dbReference>
<dbReference type="SMART" id="SM00020">
    <property type="entry name" value="Tryp_SPc"/>
    <property type="match status" value="1"/>
</dbReference>
<sequence>ILFAAMYWTLLLLFLCCAASSAYLQPQQRIVGGNDINIYNAPWQVSLQLSARHVCGGCIYSKNIIITAAHCVEHKSVTLLQVRVGAGQHNSGGKLMSVADYKLHELYDAKFQHFDIALLRLSTDLTFGLTVRAIGLASSSAAHGQSVSMSGWGSTEPTGSLANNLQSVQLQIIERENCASSQYGYGWLLVGEETICAAAANKDACAGDAGGALVADNNLLVGIVSRGYDCALANYPGVYVDVAKLRAWIIKTANEM</sequence>
<dbReference type="PANTHER" id="PTHR24276">
    <property type="entry name" value="POLYSERASE-RELATED"/>
    <property type="match status" value="1"/>
</dbReference>
<comment type="catalytic activity">
    <reaction evidence="10">
        <text>Preferential cleavage: Arg-|-Xaa, Lys-|-Xaa.</text>
        <dbReference type="EC" id="3.4.21.4"/>
    </reaction>
</comment>
<dbReference type="InterPro" id="IPR009003">
    <property type="entry name" value="Peptidase_S1_PA"/>
</dbReference>
<evidence type="ECO:0000256" key="1">
    <source>
        <dbReference type="ARBA" id="ARBA00004239"/>
    </source>
</evidence>
<comment type="similarity">
    <text evidence="2">Belongs to the peptidase S1 family.</text>
</comment>
<evidence type="ECO:0000256" key="10">
    <source>
        <dbReference type="ARBA" id="ARBA00036320"/>
    </source>
</evidence>
<gene>
    <name evidence="14" type="ORF">Dbus_chr2Rg355</name>
</gene>
<keyword evidence="4" id="KW-0645">Protease</keyword>
<keyword evidence="8" id="KW-0865">Zymogen</keyword>
<dbReference type="Proteomes" id="UP000494163">
    <property type="component" value="Chromosome 2R"/>
</dbReference>
<dbReference type="STRING" id="30019.A0A0M4ED15"/>
<dbReference type="SMR" id="A0A0M4ED15"/>
<dbReference type="CDD" id="cd00190">
    <property type="entry name" value="Tryp_SPc"/>
    <property type="match status" value="1"/>
</dbReference>
<evidence type="ECO:0000259" key="13">
    <source>
        <dbReference type="PROSITE" id="PS50240"/>
    </source>
</evidence>
<evidence type="ECO:0000256" key="9">
    <source>
        <dbReference type="ARBA" id="ARBA00023157"/>
    </source>
</evidence>
<reference evidence="14 15" key="1">
    <citation type="submission" date="2015-08" db="EMBL/GenBank/DDBJ databases">
        <title>Ancestral chromatin configuration constrains chromatin evolution on differentiating sex chromosomes in Drosophila.</title>
        <authorList>
            <person name="Zhou Q."/>
            <person name="Bachtrog D."/>
        </authorList>
    </citation>
    <scope>NUCLEOTIDE SEQUENCE [LARGE SCALE GENOMIC DNA]</scope>
    <source>
        <tissue evidence="14">Whole larvae</tissue>
    </source>
</reference>
<keyword evidence="5 12" id="KW-0732">Signal</keyword>
<dbReference type="InterPro" id="IPR050430">
    <property type="entry name" value="Peptidase_S1"/>
</dbReference>
<dbReference type="PROSITE" id="PS00134">
    <property type="entry name" value="TRYPSIN_HIS"/>
    <property type="match status" value="1"/>
</dbReference>
<dbReference type="OrthoDB" id="10059102at2759"/>
<dbReference type="GO" id="GO:0016485">
    <property type="term" value="P:protein processing"/>
    <property type="evidence" value="ECO:0007669"/>
    <property type="project" value="UniProtKB-ARBA"/>
</dbReference>
<feature type="signal peptide" evidence="12">
    <location>
        <begin position="1"/>
        <end position="24"/>
    </location>
</feature>
<evidence type="ECO:0000313" key="15">
    <source>
        <dbReference type="Proteomes" id="UP000494163"/>
    </source>
</evidence>
<evidence type="ECO:0000256" key="6">
    <source>
        <dbReference type="ARBA" id="ARBA00022801"/>
    </source>
</evidence>
<evidence type="ECO:0000256" key="2">
    <source>
        <dbReference type="ARBA" id="ARBA00007664"/>
    </source>
</evidence>
<feature type="chain" id="PRO_5005793221" description="trypsin" evidence="12">
    <location>
        <begin position="25"/>
        <end position="256"/>
    </location>
</feature>
<dbReference type="InterPro" id="IPR018114">
    <property type="entry name" value="TRYPSIN_HIS"/>
</dbReference>
<dbReference type="FunFam" id="2.40.10.10:FF:000047">
    <property type="entry name" value="Trypsin eta"/>
    <property type="match status" value="1"/>
</dbReference>
<accession>A0A0M4ED15</accession>
<dbReference type="SUPFAM" id="SSF50494">
    <property type="entry name" value="Trypsin-like serine proteases"/>
    <property type="match status" value="1"/>
</dbReference>
<feature type="domain" description="Peptidase S1" evidence="13">
    <location>
        <begin position="30"/>
        <end position="254"/>
    </location>
</feature>
<evidence type="ECO:0000256" key="11">
    <source>
        <dbReference type="ARBA" id="ARBA00038868"/>
    </source>
</evidence>
<dbReference type="EC" id="3.4.21.4" evidence="11"/>
<evidence type="ECO:0000256" key="5">
    <source>
        <dbReference type="ARBA" id="ARBA00022729"/>
    </source>
</evidence>
<keyword evidence="6" id="KW-0378">Hydrolase</keyword>
<feature type="non-terminal residue" evidence="14">
    <location>
        <position position="1"/>
    </location>
</feature>
<comment type="subcellular location">
    <subcellularLocation>
        <location evidence="1">Secreted</location>
        <location evidence="1">Extracellular space</location>
    </subcellularLocation>
</comment>
<dbReference type="Gene3D" id="2.40.10.10">
    <property type="entry name" value="Trypsin-like serine proteases"/>
    <property type="match status" value="1"/>
</dbReference>
<dbReference type="AlphaFoldDB" id="A0A0M4ED15"/>
<evidence type="ECO:0000256" key="12">
    <source>
        <dbReference type="SAM" id="SignalP"/>
    </source>
</evidence>
<protein>
    <recommendedName>
        <fullName evidence="11">trypsin</fullName>
        <ecNumber evidence="11">3.4.21.4</ecNumber>
    </recommendedName>
</protein>
<evidence type="ECO:0000256" key="4">
    <source>
        <dbReference type="ARBA" id="ARBA00022670"/>
    </source>
</evidence>
<organism evidence="14 15">
    <name type="scientific">Drosophila busckii</name>
    <name type="common">Fruit fly</name>
    <dbReference type="NCBI Taxonomy" id="30019"/>
    <lineage>
        <taxon>Eukaryota</taxon>
        <taxon>Metazoa</taxon>
        <taxon>Ecdysozoa</taxon>
        <taxon>Arthropoda</taxon>
        <taxon>Hexapoda</taxon>
        <taxon>Insecta</taxon>
        <taxon>Pterygota</taxon>
        <taxon>Neoptera</taxon>
        <taxon>Endopterygota</taxon>
        <taxon>Diptera</taxon>
        <taxon>Brachycera</taxon>
        <taxon>Muscomorpha</taxon>
        <taxon>Ephydroidea</taxon>
        <taxon>Drosophilidae</taxon>
        <taxon>Drosophila</taxon>
    </lineage>
</organism>
<dbReference type="GO" id="GO:0004252">
    <property type="term" value="F:serine-type endopeptidase activity"/>
    <property type="evidence" value="ECO:0007669"/>
    <property type="project" value="UniProtKB-EC"/>
</dbReference>
<dbReference type="Pfam" id="PF00089">
    <property type="entry name" value="Trypsin"/>
    <property type="match status" value="1"/>
</dbReference>
<evidence type="ECO:0000313" key="14">
    <source>
        <dbReference type="EMBL" id="ALC40776.1"/>
    </source>
</evidence>
<dbReference type="PANTHER" id="PTHR24276:SF91">
    <property type="entry name" value="AT26814P-RELATED"/>
    <property type="match status" value="1"/>
</dbReference>
<evidence type="ECO:0000256" key="8">
    <source>
        <dbReference type="ARBA" id="ARBA00023145"/>
    </source>
</evidence>
<dbReference type="InterPro" id="IPR001254">
    <property type="entry name" value="Trypsin_dom"/>
</dbReference>
<dbReference type="InterPro" id="IPR001314">
    <property type="entry name" value="Peptidase_S1A"/>
</dbReference>
<dbReference type="PRINTS" id="PR00722">
    <property type="entry name" value="CHYMOTRYPSIN"/>
</dbReference>
<keyword evidence="9" id="KW-1015">Disulfide bond</keyword>